<evidence type="ECO:0000313" key="2">
    <source>
        <dbReference type="Proteomes" id="UP000708208"/>
    </source>
</evidence>
<dbReference type="EMBL" id="CAJVCH010368256">
    <property type="protein sequence ID" value="CAG7816369.1"/>
    <property type="molecule type" value="Genomic_DNA"/>
</dbReference>
<organism evidence="1 2">
    <name type="scientific">Allacma fusca</name>
    <dbReference type="NCBI Taxonomy" id="39272"/>
    <lineage>
        <taxon>Eukaryota</taxon>
        <taxon>Metazoa</taxon>
        <taxon>Ecdysozoa</taxon>
        <taxon>Arthropoda</taxon>
        <taxon>Hexapoda</taxon>
        <taxon>Collembola</taxon>
        <taxon>Symphypleona</taxon>
        <taxon>Sminthuridae</taxon>
        <taxon>Allacma</taxon>
    </lineage>
</organism>
<dbReference type="AlphaFoldDB" id="A0A8J2KNK1"/>
<comment type="caution">
    <text evidence="1">The sequence shown here is derived from an EMBL/GenBank/DDBJ whole genome shotgun (WGS) entry which is preliminary data.</text>
</comment>
<sequence length="189" mass="20973">VILGTDNFKQAQTGAERYLESSEFELTDAEAVCHIPGRVLRKQVQKTTYKIPKNNHSIAVDINEVEPDAAVNVLGLPEFDIGSFVHEFEQDSSSIQRPSIIPGETESITSPFLEGELTSSSKTQPGVEFIVCAGIEAKLEKLFAELQTFRIEFQKFEAVAVERGAWIARWTFNSIKERERSCSSSAMAG</sequence>
<gene>
    <name evidence="1" type="ORF">AFUS01_LOCUS26993</name>
</gene>
<dbReference type="Proteomes" id="UP000708208">
    <property type="component" value="Unassembled WGS sequence"/>
</dbReference>
<keyword evidence="2" id="KW-1185">Reference proteome</keyword>
<name>A0A8J2KNK1_9HEXA</name>
<evidence type="ECO:0000313" key="1">
    <source>
        <dbReference type="EMBL" id="CAG7816369.1"/>
    </source>
</evidence>
<accession>A0A8J2KNK1</accession>
<feature type="non-terminal residue" evidence="1">
    <location>
        <position position="1"/>
    </location>
</feature>
<reference evidence="1" key="1">
    <citation type="submission" date="2021-06" db="EMBL/GenBank/DDBJ databases">
        <authorList>
            <person name="Hodson N. C."/>
            <person name="Mongue J. A."/>
            <person name="Jaron S. K."/>
        </authorList>
    </citation>
    <scope>NUCLEOTIDE SEQUENCE</scope>
</reference>
<proteinExistence type="predicted"/>
<protein>
    <submittedName>
        <fullName evidence="1">Uncharacterized protein</fullName>
    </submittedName>
</protein>